<dbReference type="Proteomes" id="UP000325516">
    <property type="component" value="Chromosome"/>
</dbReference>
<feature type="domain" description="Cyclic nucleotide-binding" evidence="3">
    <location>
        <begin position="354"/>
        <end position="397"/>
    </location>
</feature>
<evidence type="ECO:0000313" key="4">
    <source>
        <dbReference type="EMBL" id="QEW03013.1"/>
    </source>
</evidence>
<reference evidence="5" key="1">
    <citation type="submission" date="2019-09" db="EMBL/GenBank/DDBJ databases">
        <title>Mumia zhuanghuii sp. nov. isolated from the intestinal contents of plateau pika (Ochotona curzoniae) in the Qinghai-Tibet plateau of China.</title>
        <authorList>
            <person name="Tian Z."/>
        </authorList>
    </citation>
    <scope>NUCLEOTIDE SEQUENCE [LARGE SCALE GENOMIC DNA]</scope>
    <source>
        <strain evidence="5">L-031</strain>
    </source>
</reference>
<dbReference type="Pfam" id="PF00326">
    <property type="entry name" value="Peptidase_S9"/>
    <property type="match status" value="1"/>
</dbReference>
<dbReference type="GO" id="GO:0006508">
    <property type="term" value="P:proteolysis"/>
    <property type="evidence" value="ECO:0007669"/>
    <property type="project" value="InterPro"/>
</dbReference>
<dbReference type="InterPro" id="IPR029058">
    <property type="entry name" value="AB_hydrolase_fold"/>
</dbReference>
<dbReference type="GO" id="GO:0004252">
    <property type="term" value="F:serine-type endopeptidase activity"/>
    <property type="evidence" value="ECO:0007669"/>
    <property type="project" value="TreeGrafter"/>
</dbReference>
<dbReference type="InterPro" id="IPR011659">
    <property type="entry name" value="WD40"/>
</dbReference>
<keyword evidence="1" id="KW-0378">Hydrolase</keyword>
<proteinExistence type="predicted"/>
<dbReference type="SUPFAM" id="SSF82171">
    <property type="entry name" value="DPP6 N-terminal domain-like"/>
    <property type="match status" value="1"/>
</dbReference>
<dbReference type="Pfam" id="PF07676">
    <property type="entry name" value="PD40"/>
    <property type="match status" value="1"/>
</dbReference>
<protein>
    <submittedName>
        <fullName evidence="4">S9 family peptidase</fullName>
    </submittedName>
</protein>
<name>A0A5J6L346_9MICO</name>
<keyword evidence="2" id="KW-0645">Protease</keyword>
<keyword evidence="2" id="KW-0720">Serine protease</keyword>
<dbReference type="EMBL" id="CP044232">
    <property type="protein sequence ID" value="QEW03013.1"/>
    <property type="molecule type" value="Genomic_DNA"/>
</dbReference>
<accession>A0A5J6L346</accession>
<dbReference type="PANTHER" id="PTHR42776:SF27">
    <property type="entry name" value="DIPEPTIDYL PEPTIDASE FAMILY MEMBER 6"/>
    <property type="match status" value="1"/>
</dbReference>
<dbReference type="Gene3D" id="2.120.10.30">
    <property type="entry name" value="TolB, C-terminal domain"/>
    <property type="match status" value="1"/>
</dbReference>
<dbReference type="AlphaFoldDB" id="A0A5J6L346"/>
<evidence type="ECO:0000256" key="1">
    <source>
        <dbReference type="ARBA" id="ARBA00022801"/>
    </source>
</evidence>
<keyword evidence="5" id="KW-1185">Reference proteome</keyword>
<dbReference type="RefSeq" id="WP_150924510.1">
    <property type="nucleotide sequence ID" value="NZ_CP044232.1"/>
</dbReference>
<evidence type="ECO:0000313" key="5">
    <source>
        <dbReference type="Proteomes" id="UP000325516"/>
    </source>
</evidence>
<gene>
    <name evidence="4" type="ORF">F6J85_07800</name>
</gene>
<dbReference type="InterPro" id="IPR000595">
    <property type="entry name" value="cNMP-bd_dom"/>
</dbReference>
<dbReference type="PANTHER" id="PTHR42776">
    <property type="entry name" value="SERINE PEPTIDASE S9 FAMILY MEMBER"/>
    <property type="match status" value="1"/>
</dbReference>
<dbReference type="Gene3D" id="3.40.50.1820">
    <property type="entry name" value="alpha/beta hydrolase"/>
    <property type="match status" value="1"/>
</dbReference>
<evidence type="ECO:0000259" key="3">
    <source>
        <dbReference type="PROSITE" id="PS50042"/>
    </source>
</evidence>
<sequence>MRADDIEALVSLGRPALARDGSFAVVASSRPDIAANRNVGQLWRIDLPDGDPRRLTRGTADAAPEITRDGTRVGFLRADTKNRPQVFVVASGGGEPVQATDAPSGVEAFAWSPDGTSLAYTARIAEDGRYGTVEGLDATAEAPRRITAIRWNANGLGYLADRPAQLFVVDAPDVDAEPFYEPAPRVLAEGEDAPVKPVVASEAVALTEGPVSWGAPTWTADGRELLVVPDVLEQDAPDLRRPVVAVTVHDRSTREVVGTTANLDVNDVAVADDGTVFLLANDVGPRGLDFVAPGVALWIVEGSGPRILTDPETIDLGEVGSQATPIGSDVLVQDRTRGRVRLLRVTRDGGVTEVLGGDVEVAGVAAAGERIVASVSTPESLGELVLIDGAGSPRVITDFGAALERAGLVAPRELEVPARDGYRVHGWIATPEGEGPFPVLLQIHGGPYATYGVHAFDETQVLVDAGYAVVYCNPRGSAGYGRAHGRAIRGAMGTIDYTDIMDFLDGALAADERLDAGRVGVMGGSYGGYMTAWIIAHESRFAGAIVERGFLDPVSFQGTSDIGAFFGDEYVGTDPDAMRAQSPMAVVDRVSTPTLVIHSELDFRCPLEQATRYYSALKRQGTETEMLIFPGENHELTRGGQPRHRVERFTAILEWWRRHLPVSA</sequence>
<dbReference type="SUPFAM" id="SSF53474">
    <property type="entry name" value="alpha/beta-Hydrolases"/>
    <property type="match status" value="1"/>
</dbReference>
<evidence type="ECO:0000256" key="2">
    <source>
        <dbReference type="ARBA" id="ARBA00022825"/>
    </source>
</evidence>
<dbReference type="InterPro" id="IPR011042">
    <property type="entry name" value="6-blade_b-propeller_TolB-like"/>
</dbReference>
<dbReference type="PROSITE" id="PS50042">
    <property type="entry name" value="CNMP_BINDING_3"/>
    <property type="match status" value="1"/>
</dbReference>
<dbReference type="InterPro" id="IPR001375">
    <property type="entry name" value="Peptidase_S9_cat"/>
</dbReference>
<organism evidence="4 5">
    <name type="scientific">Microbacterium lushaniae</name>
    <dbReference type="NCBI Taxonomy" id="2614639"/>
    <lineage>
        <taxon>Bacteria</taxon>
        <taxon>Bacillati</taxon>
        <taxon>Actinomycetota</taxon>
        <taxon>Actinomycetes</taxon>
        <taxon>Micrococcales</taxon>
        <taxon>Microbacteriaceae</taxon>
        <taxon>Microbacterium</taxon>
    </lineage>
</organism>
<dbReference type="KEGG" id="mlz:F6J85_07800"/>